<reference evidence="2" key="1">
    <citation type="journal article" date="2013" name="Nature">
        <title>Pan genome of the phytoplankton Emiliania underpins its global distribution.</title>
        <authorList>
            <person name="Read B.A."/>
            <person name="Kegel J."/>
            <person name="Klute M.J."/>
            <person name="Kuo A."/>
            <person name="Lefebvre S.C."/>
            <person name="Maumus F."/>
            <person name="Mayer C."/>
            <person name="Miller J."/>
            <person name="Monier A."/>
            <person name="Salamov A."/>
            <person name="Young J."/>
            <person name="Aguilar M."/>
            <person name="Claverie J.M."/>
            <person name="Frickenhaus S."/>
            <person name="Gonzalez K."/>
            <person name="Herman E.K."/>
            <person name="Lin Y.C."/>
            <person name="Napier J."/>
            <person name="Ogata H."/>
            <person name="Sarno A.F."/>
            <person name="Shmutz J."/>
            <person name="Schroeder D."/>
            <person name="de Vargas C."/>
            <person name="Verret F."/>
            <person name="von Dassow P."/>
            <person name="Valentin K."/>
            <person name="Van de Peer Y."/>
            <person name="Wheeler G."/>
            <person name="Dacks J.B."/>
            <person name="Delwiche C.F."/>
            <person name="Dyhrman S.T."/>
            <person name="Glockner G."/>
            <person name="John U."/>
            <person name="Richards T."/>
            <person name="Worden A.Z."/>
            <person name="Zhang X."/>
            <person name="Grigoriev I.V."/>
            <person name="Allen A.E."/>
            <person name="Bidle K."/>
            <person name="Borodovsky M."/>
            <person name="Bowler C."/>
            <person name="Brownlee C."/>
            <person name="Cock J.M."/>
            <person name="Elias M."/>
            <person name="Gladyshev V.N."/>
            <person name="Groth M."/>
            <person name="Guda C."/>
            <person name="Hadaegh A."/>
            <person name="Iglesias-Rodriguez M.D."/>
            <person name="Jenkins J."/>
            <person name="Jones B.M."/>
            <person name="Lawson T."/>
            <person name="Leese F."/>
            <person name="Lindquist E."/>
            <person name="Lobanov A."/>
            <person name="Lomsadze A."/>
            <person name="Malik S.B."/>
            <person name="Marsh M.E."/>
            <person name="Mackinder L."/>
            <person name="Mock T."/>
            <person name="Mueller-Roeber B."/>
            <person name="Pagarete A."/>
            <person name="Parker M."/>
            <person name="Probert I."/>
            <person name="Quesneville H."/>
            <person name="Raines C."/>
            <person name="Rensing S.A."/>
            <person name="Riano-Pachon D.M."/>
            <person name="Richier S."/>
            <person name="Rokitta S."/>
            <person name="Shiraiwa Y."/>
            <person name="Soanes D.M."/>
            <person name="van der Giezen M."/>
            <person name="Wahlund T.M."/>
            <person name="Williams B."/>
            <person name="Wilson W."/>
            <person name="Wolfe G."/>
            <person name="Wurch L.L."/>
        </authorList>
    </citation>
    <scope>NUCLEOTIDE SEQUENCE</scope>
</reference>
<dbReference type="PaxDb" id="2903-EOD10069"/>
<dbReference type="HOGENOM" id="CLU_1167720_0_0_1"/>
<organism evidence="1 2">
    <name type="scientific">Emiliania huxleyi (strain CCMP1516)</name>
    <dbReference type="NCBI Taxonomy" id="280463"/>
    <lineage>
        <taxon>Eukaryota</taxon>
        <taxon>Haptista</taxon>
        <taxon>Haptophyta</taxon>
        <taxon>Prymnesiophyceae</taxon>
        <taxon>Isochrysidales</taxon>
        <taxon>Noelaerhabdaceae</taxon>
        <taxon>Emiliania</taxon>
    </lineage>
</organism>
<dbReference type="Proteomes" id="UP000013827">
    <property type="component" value="Unassembled WGS sequence"/>
</dbReference>
<accession>A0A0D3IFN4</accession>
<evidence type="ECO:0000313" key="2">
    <source>
        <dbReference type="Proteomes" id="UP000013827"/>
    </source>
</evidence>
<protein>
    <recommendedName>
        <fullName evidence="3">Phytase-like domain-containing protein</fullName>
    </recommendedName>
</protein>
<dbReference type="GeneID" id="17256106"/>
<sequence length="238" mass="22815">MSTPQQYPGGLGDLVDGAVLQVDGDGNLWLVALTCEPAQLREYVMGSAGGDPVLLAVYELRGFREPEGARPLSDSDLSIVSGHLVEVELSAPLLGGGGGGGGGGLGGGGGGGGGGGRGGAAAAGGGGGGGGGGAGWISTGFGLGSPIPGMAGVMPGSGVLGVAYVAAILPSFCTANPSARAKLLGTFLQATPTRPSAYHFVSDAAGANNARIEDLAGITYAPDADPDADGRLVLLSAN</sequence>
<dbReference type="EnsemblProtists" id="EOD10069">
    <property type="protein sequence ID" value="EOD10069"/>
    <property type="gene ID" value="EMIHUDRAFT_105461"/>
</dbReference>
<proteinExistence type="predicted"/>
<name>A0A0D3IFN4_EMIH1</name>
<dbReference type="AlphaFoldDB" id="A0A0D3IFN4"/>
<dbReference type="RefSeq" id="XP_005762498.1">
    <property type="nucleotide sequence ID" value="XM_005762441.1"/>
</dbReference>
<keyword evidence="2" id="KW-1185">Reference proteome</keyword>
<reference evidence="1" key="2">
    <citation type="submission" date="2024-10" db="UniProtKB">
        <authorList>
            <consortium name="EnsemblProtists"/>
        </authorList>
    </citation>
    <scope>IDENTIFICATION</scope>
</reference>
<dbReference type="KEGG" id="ehx:EMIHUDRAFT_105461"/>
<evidence type="ECO:0008006" key="3">
    <source>
        <dbReference type="Google" id="ProtNLM"/>
    </source>
</evidence>
<evidence type="ECO:0000313" key="1">
    <source>
        <dbReference type="EnsemblProtists" id="EOD10069"/>
    </source>
</evidence>